<dbReference type="PRINTS" id="PR00954">
    <property type="entry name" value="FLGMOTORFLIG"/>
</dbReference>
<keyword evidence="9 11" id="KW-0975">Bacterial flagellum</keyword>
<feature type="domain" description="Flagellar motor switch protein FliG C-terminal" evidence="12">
    <location>
        <begin position="237"/>
        <end position="343"/>
    </location>
</feature>
<keyword evidence="15" id="KW-0966">Cell projection</keyword>
<evidence type="ECO:0000256" key="7">
    <source>
        <dbReference type="ARBA" id="ARBA00022779"/>
    </source>
</evidence>
<dbReference type="PIRSF" id="PIRSF003161">
    <property type="entry name" value="FliG"/>
    <property type="match status" value="1"/>
</dbReference>
<evidence type="ECO:0000256" key="11">
    <source>
        <dbReference type="PIRNR" id="PIRNR003161"/>
    </source>
</evidence>
<dbReference type="Gene3D" id="1.10.220.30">
    <property type="match status" value="3"/>
</dbReference>
<comment type="function">
    <text evidence="10 11">FliG is one of three proteins (FliG, FliN, FliM) that forms the rotor-mounted switch complex (C ring), located at the base of the basal body. This complex interacts with the CheY and CheZ chemotaxis proteins, in addition to contacting components of the motor that determine the direction of flagellar rotation.</text>
</comment>
<evidence type="ECO:0000313" key="15">
    <source>
        <dbReference type="EMBL" id="SFK25333.1"/>
    </source>
</evidence>
<keyword evidence="15" id="KW-0969">Cilium</keyword>
<sequence>MSEEILQQESTEQALSVSSGVAERELGGAERAAVLLLALGQEYGKAIWAGLDEIEVRQVSSAMASLGPVTPTMLEELFVDFLKRLSTRGALNGNVDVTERLLNSFLPTDRVAIIMEEIRGPAGRNMWEKLSNVPENVLANYLKNEYPQTIAVVLSKIQSDHAARVLALLNEELALDVVNRMLRMESIQKDILEKVEQTLRVEFMSNLSQTSRRDSHEMMADIFNNFDRQTEGRFLAALEEDSRESAERIRNLMFTFEDLLKLDSGACQTLLRNVEKDQLAMALKGASETAVVFFTANMSSRAAKMLQEDMDNMGPVRLREVDEAQNGLVLKAKDLAASGEITINKKKGEDELVY</sequence>
<dbReference type="Proteomes" id="UP000199598">
    <property type="component" value="Unassembled WGS sequence"/>
</dbReference>
<evidence type="ECO:0000256" key="8">
    <source>
        <dbReference type="ARBA" id="ARBA00023136"/>
    </source>
</evidence>
<feature type="domain" description="Flagellar motor switch protein FliG middle" evidence="13">
    <location>
        <begin position="136"/>
        <end position="209"/>
    </location>
</feature>
<reference evidence="15 16" key="1">
    <citation type="submission" date="2016-10" db="EMBL/GenBank/DDBJ databases">
        <authorList>
            <person name="Varghese N."/>
            <person name="Submissions S."/>
        </authorList>
    </citation>
    <scope>NUCLEOTIDE SEQUENCE [LARGE SCALE GENOMIC DNA]</scope>
    <source>
        <strain evidence="15 16">DSM 16392</strain>
    </source>
</reference>
<keyword evidence="15" id="KW-0282">Flagellum</keyword>
<keyword evidence="8 11" id="KW-0472">Membrane</keyword>
<evidence type="ECO:0000256" key="10">
    <source>
        <dbReference type="ARBA" id="ARBA00025598"/>
    </source>
</evidence>
<evidence type="ECO:0000256" key="9">
    <source>
        <dbReference type="ARBA" id="ARBA00023143"/>
    </source>
</evidence>
<evidence type="ECO:0000256" key="3">
    <source>
        <dbReference type="ARBA" id="ARBA00010299"/>
    </source>
</evidence>
<accession>A0A1I3Y0P7</accession>
<evidence type="ECO:0000256" key="6">
    <source>
        <dbReference type="ARBA" id="ARBA00022500"/>
    </source>
</evidence>
<evidence type="ECO:0000259" key="12">
    <source>
        <dbReference type="Pfam" id="PF01706"/>
    </source>
</evidence>
<evidence type="ECO:0000256" key="5">
    <source>
        <dbReference type="ARBA" id="ARBA00022475"/>
    </source>
</evidence>
<dbReference type="EMBL" id="FOSK01000003">
    <property type="protein sequence ID" value="SFK25333.1"/>
    <property type="molecule type" value="Genomic_DNA"/>
</dbReference>
<dbReference type="Pfam" id="PF01706">
    <property type="entry name" value="FliG_C"/>
    <property type="match status" value="1"/>
</dbReference>
<dbReference type="Pfam" id="PF14841">
    <property type="entry name" value="FliG_M"/>
    <property type="match status" value="1"/>
</dbReference>
<keyword evidence="5 11" id="KW-1003">Cell membrane</keyword>
<dbReference type="InterPro" id="IPR023087">
    <property type="entry name" value="Flg_Motor_Flig_C"/>
</dbReference>
<evidence type="ECO:0000259" key="14">
    <source>
        <dbReference type="Pfam" id="PF14842"/>
    </source>
</evidence>
<dbReference type="InterPro" id="IPR011002">
    <property type="entry name" value="FliG_a-hlx"/>
</dbReference>
<keyword evidence="16" id="KW-1185">Reference proteome</keyword>
<keyword evidence="6 11" id="KW-0145">Chemotaxis</keyword>
<comment type="caution">
    <text evidence="15">The sequence shown here is derived from an EMBL/GenBank/DDBJ whole genome shotgun (WGS) entry which is preliminary data.</text>
</comment>
<keyword evidence="7 11" id="KW-0283">Flagellar rotation</keyword>
<comment type="subcellular location">
    <subcellularLocation>
        <location evidence="1 11">Bacterial flagellum basal body</location>
    </subcellularLocation>
    <subcellularLocation>
        <location evidence="11">Cell inner membrane</location>
        <topology evidence="11">Peripheral membrane protein</topology>
        <orientation evidence="11">Cytoplasmic side</orientation>
    </subcellularLocation>
    <subcellularLocation>
        <location evidence="2">Cell membrane</location>
        <topology evidence="2">Peripheral membrane protein</topology>
        <orientation evidence="2">Cytoplasmic side</orientation>
    </subcellularLocation>
</comment>
<dbReference type="InterPro" id="IPR000090">
    <property type="entry name" value="Flg_Motor_Flig"/>
</dbReference>
<evidence type="ECO:0000256" key="2">
    <source>
        <dbReference type="ARBA" id="ARBA00004413"/>
    </source>
</evidence>
<evidence type="ECO:0000256" key="4">
    <source>
        <dbReference type="ARBA" id="ARBA00021870"/>
    </source>
</evidence>
<evidence type="ECO:0000256" key="1">
    <source>
        <dbReference type="ARBA" id="ARBA00004117"/>
    </source>
</evidence>
<dbReference type="Pfam" id="PF14842">
    <property type="entry name" value="FliG_N"/>
    <property type="match status" value="1"/>
</dbReference>
<proteinExistence type="inferred from homology"/>
<dbReference type="InterPro" id="IPR028263">
    <property type="entry name" value="FliG_N"/>
</dbReference>
<name>A0A1I3Y0P7_9HYPH</name>
<feature type="domain" description="Flagellar motor switch protein FliG N-terminal" evidence="14">
    <location>
        <begin position="26"/>
        <end position="127"/>
    </location>
</feature>
<gene>
    <name evidence="15" type="ORF">SAMN04488518_103270</name>
</gene>
<evidence type="ECO:0000313" key="16">
    <source>
        <dbReference type="Proteomes" id="UP000199598"/>
    </source>
</evidence>
<keyword evidence="11" id="KW-0997">Cell inner membrane</keyword>
<dbReference type="PANTHER" id="PTHR30534">
    <property type="entry name" value="FLAGELLAR MOTOR SWITCH PROTEIN FLIG"/>
    <property type="match status" value="1"/>
</dbReference>
<comment type="similarity">
    <text evidence="3 11">Belongs to the FliG family.</text>
</comment>
<evidence type="ECO:0000259" key="13">
    <source>
        <dbReference type="Pfam" id="PF14841"/>
    </source>
</evidence>
<dbReference type="RefSeq" id="WP_093518319.1">
    <property type="nucleotide sequence ID" value="NZ_FOSK01000003.1"/>
</dbReference>
<dbReference type="SUPFAM" id="SSF48029">
    <property type="entry name" value="FliG"/>
    <property type="match status" value="2"/>
</dbReference>
<protein>
    <recommendedName>
        <fullName evidence="4 11">Flagellar motor switch protein FliG</fullName>
    </recommendedName>
</protein>
<dbReference type="InterPro" id="IPR032779">
    <property type="entry name" value="FliG_M"/>
</dbReference>
<organism evidence="15 16">
    <name type="scientific">Pseudovibrio ascidiaceicola</name>
    <dbReference type="NCBI Taxonomy" id="285279"/>
    <lineage>
        <taxon>Bacteria</taxon>
        <taxon>Pseudomonadati</taxon>
        <taxon>Pseudomonadota</taxon>
        <taxon>Alphaproteobacteria</taxon>
        <taxon>Hyphomicrobiales</taxon>
        <taxon>Stappiaceae</taxon>
        <taxon>Pseudovibrio</taxon>
    </lineage>
</organism>
<dbReference type="PANTHER" id="PTHR30534:SF0">
    <property type="entry name" value="FLAGELLAR MOTOR SWITCH PROTEIN FLIG"/>
    <property type="match status" value="1"/>
</dbReference>